<evidence type="ECO:0000259" key="10">
    <source>
        <dbReference type="PROSITE" id="PS50112"/>
    </source>
</evidence>
<dbReference type="InterPro" id="IPR005467">
    <property type="entry name" value="His_kinase_dom"/>
</dbReference>
<dbReference type="SUPFAM" id="SSF55874">
    <property type="entry name" value="ATPase domain of HSP90 chaperone/DNA topoisomerase II/histidine kinase"/>
    <property type="match status" value="1"/>
</dbReference>
<dbReference type="EMBL" id="CP025612">
    <property type="protein sequence ID" value="AUN32748.1"/>
    <property type="molecule type" value="Genomic_DNA"/>
</dbReference>
<dbReference type="InterPro" id="IPR004358">
    <property type="entry name" value="Sig_transdc_His_kin-like_C"/>
</dbReference>
<dbReference type="SMART" id="SM00086">
    <property type="entry name" value="PAC"/>
    <property type="match status" value="2"/>
</dbReference>
<dbReference type="InterPro" id="IPR013656">
    <property type="entry name" value="PAS_4"/>
</dbReference>
<dbReference type="KEGG" id="ncb:C0V82_20790"/>
<sequence length="701" mass="77297">MSDGRHGNRGCGHAGAGSAMTDDIADLISESLIVRDMQGRVTIWNRASERLYGLPAAAALGRRLHDLLGTRHLFAMADIEARLLSGGTWEGEVGRRAADGRELSVEVRWTLRRDAGGQPADIVETGRDISALNALEQETRLAAHRYRNLFQAMAAAFWEMDFSRVRMMIGSLMASGVTDLHRYMAENPDWVVEAMRAVLVIDVNDKVISLFGATRREEIVGGHVAWCFPPQSRHVFAESLIAAARRQDRYATETTLTRLDGQSIDVLFTVCWPEEHKGRGHVLVGVIDITERKHAEEETRRSERRYRELFNHMPVALGQLDMRYMNDRLSVRFANQPPPRNEMDIELDFIQDILRGTRAIEVNPEAQRLFRAPGREDMLIPIERFWRTRPETVRRTVLARLNGEPGYSEETKVDALDGTQIDVLYTVAFPPSTWERGTNIVAFIDISDRIAALAKVEQMQSELAHAGRVAMLGEMAASIAHEVNQPLAAIATSGAACLRWLNRAQPDLDEVRDLAGRVVSDAQRAAGIIARVRDMAANRRADHVPLSLNELVEEATHFLRNEFQARQVELRFSAAAGPALVSADRIQIQQVVVNLAVNALQAMAEAKASAPCLSITVAPVAGSGLCVVVEDNGTGLDPGTAHRLFESFFTTKREGLGIGLAVCRSIIEAHGGNIEAGNRTDGQGARFSFTLPSSAEKTAAN</sequence>
<dbReference type="PROSITE" id="PS50112">
    <property type="entry name" value="PAS"/>
    <property type="match status" value="1"/>
</dbReference>
<organism evidence="12 13">
    <name type="scientific">Niveispirillum cyanobacteriorum</name>
    <dbReference type="NCBI Taxonomy" id="1612173"/>
    <lineage>
        <taxon>Bacteria</taxon>
        <taxon>Pseudomonadati</taxon>
        <taxon>Pseudomonadota</taxon>
        <taxon>Alphaproteobacteria</taxon>
        <taxon>Rhodospirillales</taxon>
        <taxon>Azospirillaceae</taxon>
        <taxon>Niveispirillum</taxon>
    </lineage>
</organism>
<dbReference type="EC" id="2.7.13.3" evidence="2"/>
<accession>A0A2K9NI31</accession>
<dbReference type="SUPFAM" id="SSF55785">
    <property type="entry name" value="PYP-like sensor domain (PAS domain)"/>
    <property type="match status" value="3"/>
</dbReference>
<comment type="catalytic activity">
    <reaction evidence="1">
        <text>ATP + protein L-histidine = ADP + protein N-phospho-L-histidine.</text>
        <dbReference type="EC" id="2.7.13.3"/>
    </reaction>
</comment>
<dbReference type="Pfam" id="PF00512">
    <property type="entry name" value="HisKA"/>
    <property type="match status" value="1"/>
</dbReference>
<feature type="domain" description="PAS" evidence="10">
    <location>
        <begin position="17"/>
        <end position="87"/>
    </location>
</feature>
<name>A0A2K9NI31_9PROT</name>
<evidence type="ECO:0000256" key="3">
    <source>
        <dbReference type="ARBA" id="ARBA00022553"/>
    </source>
</evidence>
<protein>
    <recommendedName>
        <fullName evidence="2">histidine kinase</fullName>
        <ecNumber evidence="2">2.7.13.3</ecNumber>
    </recommendedName>
</protein>
<evidence type="ECO:0000313" key="12">
    <source>
        <dbReference type="EMBL" id="AUN32748.1"/>
    </source>
</evidence>
<dbReference type="InterPro" id="IPR000700">
    <property type="entry name" value="PAS-assoc_C"/>
</dbReference>
<dbReference type="InterPro" id="IPR003594">
    <property type="entry name" value="HATPase_dom"/>
</dbReference>
<dbReference type="PROSITE" id="PS50113">
    <property type="entry name" value="PAC"/>
    <property type="match status" value="1"/>
</dbReference>
<evidence type="ECO:0000256" key="4">
    <source>
        <dbReference type="ARBA" id="ARBA00022679"/>
    </source>
</evidence>
<evidence type="ECO:0000256" key="2">
    <source>
        <dbReference type="ARBA" id="ARBA00012438"/>
    </source>
</evidence>
<evidence type="ECO:0000256" key="8">
    <source>
        <dbReference type="ARBA" id="ARBA00023012"/>
    </source>
</evidence>
<evidence type="ECO:0000256" key="1">
    <source>
        <dbReference type="ARBA" id="ARBA00000085"/>
    </source>
</evidence>
<dbReference type="CDD" id="cd00130">
    <property type="entry name" value="PAS"/>
    <property type="match status" value="2"/>
</dbReference>
<dbReference type="SMART" id="SM00387">
    <property type="entry name" value="HATPase_c"/>
    <property type="match status" value="1"/>
</dbReference>
<feature type="domain" description="PAC" evidence="11">
    <location>
        <begin position="250"/>
        <end position="301"/>
    </location>
</feature>
<dbReference type="PRINTS" id="PR00344">
    <property type="entry name" value="BCTRLSENSOR"/>
</dbReference>
<dbReference type="Gene3D" id="1.10.287.130">
    <property type="match status" value="1"/>
</dbReference>
<dbReference type="PANTHER" id="PTHR43065:SF10">
    <property type="entry name" value="PEROXIDE STRESS-ACTIVATED HISTIDINE KINASE MAK3"/>
    <property type="match status" value="1"/>
</dbReference>
<keyword evidence="4" id="KW-0808">Transferase</keyword>
<dbReference type="PROSITE" id="PS50109">
    <property type="entry name" value="HIS_KIN"/>
    <property type="match status" value="1"/>
</dbReference>
<dbReference type="InterPro" id="IPR036097">
    <property type="entry name" value="HisK_dim/P_sf"/>
</dbReference>
<evidence type="ECO:0000259" key="9">
    <source>
        <dbReference type="PROSITE" id="PS50109"/>
    </source>
</evidence>
<dbReference type="Pfam" id="PF02518">
    <property type="entry name" value="HATPase_c"/>
    <property type="match status" value="1"/>
</dbReference>
<evidence type="ECO:0000256" key="5">
    <source>
        <dbReference type="ARBA" id="ARBA00022741"/>
    </source>
</evidence>
<evidence type="ECO:0000259" key="11">
    <source>
        <dbReference type="PROSITE" id="PS50113"/>
    </source>
</evidence>
<dbReference type="InterPro" id="IPR001610">
    <property type="entry name" value="PAC"/>
</dbReference>
<evidence type="ECO:0000313" key="13">
    <source>
        <dbReference type="Proteomes" id="UP000234752"/>
    </source>
</evidence>
<gene>
    <name evidence="12" type="ORF">C0V82_20790</name>
</gene>
<dbReference type="GO" id="GO:0005524">
    <property type="term" value="F:ATP binding"/>
    <property type="evidence" value="ECO:0007669"/>
    <property type="project" value="UniProtKB-KW"/>
</dbReference>
<keyword evidence="5" id="KW-0547">Nucleotide-binding</keyword>
<dbReference type="InterPro" id="IPR035965">
    <property type="entry name" value="PAS-like_dom_sf"/>
</dbReference>
<dbReference type="InterPro" id="IPR036890">
    <property type="entry name" value="HATPase_C_sf"/>
</dbReference>
<dbReference type="GO" id="GO:0000155">
    <property type="term" value="F:phosphorelay sensor kinase activity"/>
    <property type="evidence" value="ECO:0007669"/>
    <property type="project" value="InterPro"/>
</dbReference>
<dbReference type="NCBIfam" id="TIGR00229">
    <property type="entry name" value="sensory_box"/>
    <property type="match status" value="2"/>
</dbReference>
<dbReference type="AlphaFoldDB" id="A0A2K9NI31"/>
<dbReference type="Gene3D" id="3.30.450.20">
    <property type="entry name" value="PAS domain"/>
    <property type="match status" value="3"/>
</dbReference>
<dbReference type="Gene3D" id="3.30.565.10">
    <property type="entry name" value="Histidine kinase-like ATPase, C-terminal domain"/>
    <property type="match status" value="1"/>
</dbReference>
<dbReference type="SMART" id="SM00091">
    <property type="entry name" value="PAS"/>
    <property type="match status" value="2"/>
</dbReference>
<feature type="domain" description="Histidine kinase" evidence="9">
    <location>
        <begin position="478"/>
        <end position="695"/>
    </location>
</feature>
<dbReference type="Pfam" id="PF08448">
    <property type="entry name" value="PAS_4"/>
    <property type="match status" value="1"/>
</dbReference>
<dbReference type="InterPro" id="IPR003661">
    <property type="entry name" value="HisK_dim/P_dom"/>
</dbReference>
<dbReference type="Proteomes" id="UP000234752">
    <property type="component" value="Chromosome eg_2"/>
</dbReference>
<keyword evidence="8" id="KW-0902">Two-component regulatory system</keyword>
<keyword evidence="13" id="KW-1185">Reference proteome</keyword>
<keyword evidence="7" id="KW-0067">ATP-binding</keyword>
<evidence type="ECO:0000256" key="7">
    <source>
        <dbReference type="ARBA" id="ARBA00022840"/>
    </source>
</evidence>
<dbReference type="CDD" id="cd00082">
    <property type="entry name" value="HisKA"/>
    <property type="match status" value="1"/>
</dbReference>
<reference evidence="12 13" key="1">
    <citation type="submission" date="2017-12" db="EMBL/GenBank/DDBJ databases">
        <title>Genomes of bacteria within cyanobacterial aggregates.</title>
        <authorList>
            <person name="Cai H."/>
        </authorList>
    </citation>
    <scope>NUCLEOTIDE SEQUENCE [LARGE SCALE GENOMIC DNA]</scope>
    <source>
        <strain evidence="12 13">TH16</strain>
    </source>
</reference>
<dbReference type="InterPro" id="IPR000014">
    <property type="entry name" value="PAS"/>
</dbReference>
<dbReference type="PANTHER" id="PTHR43065">
    <property type="entry name" value="SENSOR HISTIDINE KINASE"/>
    <property type="match status" value="1"/>
</dbReference>
<keyword evidence="6" id="KW-0418">Kinase</keyword>
<evidence type="ECO:0000256" key="6">
    <source>
        <dbReference type="ARBA" id="ARBA00022777"/>
    </source>
</evidence>
<dbReference type="Pfam" id="PF13426">
    <property type="entry name" value="PAS_9"/>
    <property type="match status" value="1"/>
</dbReference>
<keyword evidence="3" id="KW-0597">Phosphoprotein</keyword>
<dbReference type="SUPFAM" id="SSF47384">
    <property type="entry name" value="Homodimeric domain of signal transducing histidine kinase"/>
    <property type="match status" value="1"/>
</dbReference>
<proteinExistence type="predicted"/>
<dbReference type="SMART" id="SM00388">
    <property type="entry name" value="HisKA"/>
    <property type="match status" value="1"/>
</dbReference>